<dbReference type="AlphaFoldDB" id="A0A0A9B6R7"/>
<name>A0A0A9B6R7_ARUDO</name>
<reference evidence="1" key="2">
    <citation type="journal article" date="2015" name="Data Brief">
        <title>Shoot transcriptome of the giant reed, Arundo donax.</title>
        <authorList>
            <person name="Barrero R.A."/>
            <person name="Guerrero F.D."/>
            <person name="Moolhuijzen P."/>
            <person name="Goolsby J.A."/>
            <person name="Tidwell J."/>
            <person name="Bellgard S.E."/>
            <person name="Bellgard M.I."/>
        </authorList>
    </citation>
    <scope>NUCLEOTIDE SEQUENCE</scope>
    <source>
        <tissue evidence="1">Shoot tissue taken approximately 20 cm above the soil surface</tissue>
    </source>
</reference>
<evidence type="ECO:0000313" key="1">
    <source>
        <dbReference type="EMBL" id="JAD59664.1"/>
    </source>
</evidence>
<reference evidence="1" key="1">
    <citation type="submission" date="2014-09" db="EMBL/GenBank/DDBJ databases">
        <authorList>
            <person name="Magalhaes I.L.F."/>
            <person name="Oliveira U."/>
            <person name="Santos F.R."/>
            <person name="Vidigal T.H.D.A."/>
            <person name="Brescovit A.D."/>
            <person name="Santos A.J."/>
        </authorList>
    </citation>
    <scope>NUCLEOTIDE SEQUENCE</scope>
    <source>
        <tissue evidence="1">Shoot tissue taken approximately 20 cm above the soil surface</tissue>
    </source>
</reference>
<organism evidence="1">
    <name type="scientific">Arundo donax</name>
    <name type="common">Giant reed</name>
    <name type="synonym">Donax arundinaceus</name>
    <dbReference type="NCBI Taxonomy" id="35708"/>
    <lineage>
        <taxon>Eukaryota</taxon>
        <taxon>Viridiplantae</taxon>
        <taxon>Streptophyta</taxon>
        <taxon>Embryophyta</taxon>
        <taxon>Tracheophyta</taxon>
        <taxon>Spermatophyta</taxon>
        <taxon>Magnoliopsida</taxon>
        <taxon>Liliopsida</taxon>
        <taxon>Poales</taxon>
        <taxon>Poaceae</taxon>
        <taxon>PACMAD clade</taxon>
        <taxon>Arundinoideae</taxon>
        <taxon>Arundineae</taxon>
        <taxon>Arundo</taxon>
    </lineage>
</organism>
<accession>A0A0A9B6R7</accession>
<proteinExistence type="predicted"/>
<dbReference type="EMBL" id="GBRH01238231">
    <property type="protein sequence ID" value="JAD59664.1"/>
    <property type="molecule type" value="Transcribed_RNA"/>
</dbReference>
<sequence>MRFVLVSKYALMKINHTSKEKKEGSWFKGFALLN</sequence>
<protein>
    <submittedName>
        <fullName evidence="1">Uncharacterized protein</fullName>
    </submittedName>
</protein>